<dbReference type="WBParaSite" id="BTMF_0001241201-mRNA-1">
    <property type="protein sequence ID" value="BTMF_0001241201-mRNA-1"/>
    <property type="gene ID" value="BTMF_0001241201"/>
</dbReference>
<keyword evidence="3" id="KW-1185">Reference proteome</keyword>
<organism evidence="4">
    <name type="scientific">Brugia timori</name>
    <dbReference type="NCBI Taxonomy" id="42155"/>
    <lineage>
        <taxon>Eukaryota</taxon>
        <taxon>Metazoa</taxon>
        <taxon>Ecdysozoa</taxon>
        <taxon>Nematoda</taxon>
        <taxon>Chromadorea</taxon>
        <taxon>Rhabditida</taxon>
        <taxon>Spirurina</taxon>
        <taxon>Spiruromorpha</taxon>
        <taxon>Filarioidea</taxon>
        <taxon>Onchocercidae</taxon>
        <taxon>Brugia</taxon>
    </lineage>
</organism>
<dbReference type="AlphaFoldDB" id="A0A0R3QXE0"/>
<evidence type="ECO:0000256" key="1">
    <source>
        <dbReference type="SAM" id="Phobius"/>
    </source>
</evidence>
<name>A0A0R3QXE0_9BILA</name>
<dbReference type="Proteomes" id="UP000280834">
    <property type="component" value="Unassembled WGS sequence"/>
</dbReference>
<keyword evidence="1" id="KW-0472">Membrane</keyword>
<reference evidence="4" key="1">
    <citation type="submission" date="2017-02" db="UniProtKB">
        <authorList>
            <consortium name="WormBaseParasite"/>
        </authorList>
    </citation>
    <scope>IDENTIFICATION</scope>
</reference>
<dbReference type="EMBL" id="UZAG01017579">
    <property type="protein sequence ID" value="VDO35458.1"/>
    <property type="molecule type" value="Genomic_DNA"/>
</dbReference>
<protein>
    <submittedName>
        <fullName evidence="4">Transmembrane protein</fullName>
    </submittedName>
</protein>
<evidence type="ECO:0000313" key="2">
    <source>
        <dbReference type="EMBL" id="VDO35458.1"/>
    </source>
</evidence>
<gene>
    <name evidence="2" type="ORF">BTMF_LOCUS10426</name>
</gene>
<feature type="transmembrane region" description="Helical" evidence="1">
    <location>
        <begin position="62"/>
        <end position="83"/>
    </location>
</feature>
<proteinExistence type="predicted"/>
<reference evidence="2 3" key="2">
    <citation type="submission" date="2018-11" db="EMBL/GenBank/DDBJ databases">
        <authorList>
            <consortium name="Pathogen Informatics"/>
        </authorList>
    </citation>
    <scope>NUCLEOTIDE SEQUENCE [LARGE SCALE GENOMIC DNA]</scope>
</reference>
<sequence length="86" mass="9943">MADSDMKCFEEKRKRTKHYLSACINDDVVEPPEDFRTLPVYATSSDILHPGAVFMKPLSLNCLYIGIVVLLMICREVSIFQWIHDH</sequence>
<accession>A0A0R3QXE0</accession>
<keyword evidence="1" id="KW-1133">Transmembrane helix</keyword>
<evidence type="ECO:0000313" key="4">
    <source>
        <dbReference type="WBParaSite" id="BTMF_0001241201-mRNA-1"/>
    </source>
</evidence>
<dbReference type="STRING" id="42155.A0A0R3QXE0"/>
<evidence type="ECO:0000313" key="3">
    <source>
        <dbReference type="Proteomes" id="UP000280834"/>
    </source>
</evidence>
<keyword evidence="1" id="KW-0812">Transmembrane</keyword>